<accession>A0AAC9AES3</accession>
<organism evidence="1 2">
    <name type="scientific">Alteromonas mediterranea</name>
    <dbReference type="NCBI Taxonomy" id="314275"/>
    <lineage>
        <taxon>Bacteria</taxon>
        <taxon>Pseudomonadati</taxon>
        <taxon>Pseudomonadota</taxon>
        <taxon>Gammaproteobacteria</taxon>
        <taxon>Alteromonadales</taxon>
        <taxon>Alteromonadaceae</taxon>
        <taxon>Alteromonas/Salinimonas group</taxon>
        <taxon>Alteromonas</taxon>
    </lineage>
</organism>
<proteinExistence type="predicted"/>
<protein>
    <submittedName>
        <fullName evidence="1">Uncharacterized protein</fullName>
    </submittedName>
</protein>
<dbReference type="Proteomes" id="UP000061468">
    <property type="component" value="Plasmid pAMEDUM8_300"/>
</dbReference>
<name>A0AAC9AES3_9ALTE</name>
<keyword evidence="1" id="KW-0614">Plasmid</keyword>
<gene>
    <name evidence="1" type="ORF">AV942_20345</name>
</gene>
<reference evidence="1 2" key="1">
    <citation type="submission" date="2015-12" db="EMBL/GenBank/DDBJ databases">
        <title>Intraspecies pangenome expansion in the marine bacterium Alteromonas.</title>
        <authorList>
            <person name="Lopez-Perez M."/>
            <person name="Rodriguez-Valera F."/>
        </authorList>
    </citation>
    <scope>NUCLEOTIDE SEQUENCE [LARGE SCALE GENOMIC DNA]</scope>
    <source>
        <strain evidence="1 2">UM8</strain>
        <plasmid evidence="1 2">pAMEDUM8_300</plasmid>
    </source>
</reference>
<dbReference type="AlphaFoldDB" id="A0AAC9AES3"/>
<dbReference type="RefSeq" id="WP_015068553.1">
    <property type="nucleotide sequence ID" value="NZ_CAKMLI010000020.1"/>
</dbReference>
<evidence type="ECO:0000313" key="2">
    <source>
        <dbReference type="Proteomes" id="UP000061468"/>
    </source>
</evidence>
<evidence type="ECO:0000313" key="1">
    <source>
        <dbReference type="EMBL" id="AMJ80736.1"/>
    </source>
</evidence>
<dbReference type="EMBL" id="CP013929">
    <property type="protein sequence ID" value="AMJ80736.1"/>
    <property type="molecule type" value="Genomic_DNA"/>
</dbReference>
<geneLocation type="plasmid" evidence="1 2">
    <name>pAMEDUM8_300</name>
</geneLocation>
<sequence length="204" mass="22486">MSLLSITNQSPFQGIAVIAKWASKNIIDWLMVEAEHVSEERIYSNLSKTLCCAQGFDLASAPSLAVLKVSSDASLDVIYSETRALLEAVSHIDGFKGSLAYNTLHTILCNAVAVRHDGQAFDLFVGRAVTTSLKQFHLEDLFLINYEANFRTVVAGWCTVKKAWGFSTISRDTITADRTRFSLSRGQVNSLTTRTYGSLLKKVV</sequence>